<dbReference type="RefSeq" id="WP_058452163.1">
    <property type="nucleotide sequence ID" value="NZ_CAAAIB010000013.1"/>
</dbReference>
<dbReference type="OrthoDB" id="6978838at2"/>
<gene>
    <name evidence="1" type="ORF">Lmac_1393</name>
</gene>
<reference evidence="1 2" key="1">
    <citation type="submission" date="2015-11" db="EMBL/GenBank/DDBJ databases">
        <title>Genomic analysis of 38 Legionella species identifies large and diverse effector repertoires.</title>
        <authorList>
            <person name="Burstein D."/>
            <person name="Amaro F."/>
            <person name="Zusman T."/>
            <person name="Lifshitz Z."/>
            <person name="Cohen O."/>
            <person name="Gilbert J.A."/>
            <person name="Pupko T."/>
            <person name="Shuman H.A."/>
            <person name="Segal G."/>
        </authorList>
    </citation>
    <scope>NUCLEOTIDE SEQUENCE [LARGE SCALE GENOMIC DNA]</scope>
    <source>
        <strain evidence="1 2">PX-1-G2-E2</strain>
    </source>
</reference>
<name>A0A0W0W4D3_9GAMM</name>
<dbReference type="AlphaFoldDB" id="A0A0W0W4D3"/>
<dbReference type="STRING" id="466.Lmac_1393"/>
<evidence type="ECO:0000313" key="1">
    <source>
        <dbReference type="EMBL" id="KTD27145.1"/>
    </source>
</evidence>
<accession>A0A0W0W4D3</accession>
<proteinExistence type="predicted"/>
<comment type="caution">
    <text evidence="1">The sequence shown here is derived from an EMBL/GenBank/DDBJ whole genome shotgun (WGS) entry which is preliminary data.</text>
</comment>
<evidence type="ECO:0000313" key="2">
    <source>
        <dbReference type="Proteomes" id="UP000054908"/>
    </source>
</evidence>
<dbReference type="EMBL" id="LNYL01000033">
    <property type="protein sequence ID" value="KTD27145.1"/>
    <property type="molecule type" value="Genomic_DNA"/>
</dbReference>
<keyword evidence="2" id="KW-1185">Reference proteome</keyword>
<dbReference type="Proteomes" id="UP000054908">
    <property type="component" value="Unassembled WGS sequence"/>
</dbReference>
<dbReference type="PATRIC" id="fig|466.6.peg.1468"/>
<sequence>MSNYCIQAALFKLPIPFLKCFAHNFWVLRESESNTVIAQLHGLATSRKTGKIVPIGYKKDHSLKAHCVIYNAHFAREYHLQRGNYALPIDAYHTVYEGDKCIQYWLRAIKAVEAINALDLNYPAGGFRIPLSASINSNSIYHTFARVMNVPLYTFSGFFQIGIQASVFDRIKDRLSDNSFS</sequence>
<organism evidence="1 2">
    <name type="scientific">Legionella maceachernii</name>
    <dbReference type="NCBI Taxonomy" id="466"/>
    <lineage>
        <taxon>Bacteria</taxon>
        <taxon>Pseudomonadati</taxon>
        <taxon>Pseudomonadota</taxon>
        <taxon>Gammaproteobacteria</taxon>
        <taxon>Legionellales</taxon>
        <taxon>Legionellaceae</taxon>
        <taxon>Legionella</taxon>
    </lineage>
</organism>
<protein>
    <submittedName>
        <fullName evidence="1">Uncharacterized protein</fullName>
    </submittedName>
</protein>